<name>A0AAF0Q906_SOLVR</name>
<proteinExistence type="predicted"/>
<dbReference type="AlphaFoldDB" id="A0AAF0Q906"/>
<keyword evidence="2" id="KW-1185">Reference proteome</keyword>
<reference evidence="1" key="1">
    <citation type="submission" date="2023-08" db="EMBL/GenBank/DDBJ databases">
        <title>A de novo genome assembly of Solanum verrucosum Schlechtendal, a Mexican diploid species geographically isolated from the other diploid A-genome species in potato relatives.</title>
        <authorList>
            <person name="Hosaka K."/>
        </authorList>
    </citation>
    <scope>NUCLEOTIDE SEQUENCE</scope>
    <source>
        <tissue evidence="1">Young leaves</tissue>
    </source>
</reference>
<dbReference type="Proteomes" id="UP001234989">
    <property type="component" value="Chromosome 3"/>
</dbReference>
<accession>A0AAF0Q906</accession>
<organism evidence="1 2">
    <name type="scientific">Solanum verrucosum</name>
    <dbReference type="NCBI Taxonomy" id="315347"/>
    <lineage>
        <taxon>Eukaryota</taxon>
        <taxon>Viridiplantae</taxon>
        <taxon>Streptophyta</taxon>
        <taxon>Embryophyta</taxon>
        <taxon>Tracheophyta</taxon>
        <taxon>Spermatophyta</taxon>
        <taxon>Magnoliopsida</taxon>
        <taxon>eudicotyledons</taxon>
        <taxon>Gunneridae</taxon>
        <taxon>Pentapetalae</taxon>
        <taxon>asterids</taxon>
        <taxon>lamiids</taxon>
        <taxon>Solanales</taxon>
        <taxon>Solanaceae</taxon>
        <taxon>Solanoideae</taxon>
        <taxon>Solaneae</taxon>
        <taxon>Solanum</taxon>
    </lineage>
</organism>
<evidence type="ECO:0000313" key="1">
    <source>
        <dbReference type="EMBL" id="WMV18572.1"/>
    </source>
</evidence>
<gene>
    <name evidence="1" type="ORF">MTR67_011957</name>
</gene>
<evidence type="ECO:0000313" key="2">
    <source>
        <dbReference type="Proteomes" id="UP001234989"/>
    </source>
</evidence>
<sequence>MVPEGDPHPWPNKLPKQLEVVHRGSGSASRTCSTNGQKVAICRGDTADSTISKFNYQKLVGTPPRHGPVSRRIL</sequence>
<dbReference type="EMBL" id="CP133614">
    <property type="protein sequence ID" value="WMV18572.1"/>
    <property type="molecule type" value="Genomic_DNA"/>
</dbReference>
<protein>
    <submittedName>
        <fullName evidence="1">Uncharacterized protein</fullName>
    </submittedName>
</protein>